<sequence>MRSSSLLLVLTAVLVSTGDTVLGAISEDTDALFAEASFVVPPLLISADKRSRLLRWHQDDKEERGNVLRTSEEMIQRWLGKGRIPAQIKQILKVTDQTSETDAAYLLWRQYVSRYQAEYSQFKPV</sequence>
<dbReference type="EMBL" id="JAACNO010001861">
    <property type="protein sequence ID" value="KAF4137120.1"/>
    <property type="molecule type" value="Genomic_DNA"/>
</dbReference>
<dbReference type="InterPro" id="IPR031825">
    <property type="entry name" value="RXLR"/>
</dbReference>
<evidence type="ECO:0000256" key="3">
    <source>
        <dbReference type="ARBA" id="ARBA00022525"/>
    </source>
</evidence>
<organism evidence="6 8">
    <name type="scientific">Phytophthora infestans</name>
    <name type="common">Potato late blight agent</name>
    <name type="synonym">Botrytis infestans</name>
    <dbReference type="NCBI Taxonomy" id="4787"/>
    <lineage>
        <taxon>Eukaryota</taxon>
        <taxon>Sar</taxon>
        <taxon>Stramenopiles</taxon>
        <taxon>Oomycota</taxon>
        <taxon>Peronosporomycetes</taxon>
        <taxon>Peronosporales</taxon>
        <taxon>Peronosporaceae</taxon>
        <taxon>Phytophthora</taxon>
    </lineage>
</organism>
<name>A0A833T8K7_PHYIN</name>
<dbReference type="Proteomes" id="UP000704712">
    <property type="component" value="Unassembled WGS sequence"/>
</dbReference>
<protein>
    <recommendedName>
        <fullName evidence="5">RxLR effector protein</fullName>
    </recommendedName>
</protein>
<keyword evidence="8" id="KW-1185">Reference proteome</keyword>
<evidence type="ECO:0000313" key="7">
    <source>
        <dbReference type="EMBL" id="KAF4137120.1"/>
    </source>
</evidence>
<evidence type="ECO:0000256" key="2">
    <source>
        <dbReference type="ARBA" id="ARBA00010400"/>
    </source>
</evidence>
<comment type="subcellular location">
    <subcellularLocation>
        <location evidence="1 5">Secreted</location>
    </subcellularLocation>
</comment>
<proteinExistence type="inferred from homology"/>
<keyword evidence="3 5" id="KW-0964">Secreted</keyword>
<keyword evidence="4 5" id="KW-0732">Signal</keyword>
<comment type="function">
    <text evidence="5">Effector that suppresses plant defense responses during pathogen infection.</text>
</comment>
<evidence type="ECO:0000256" key="5">
    <source>
        <dbReference type="RuleBase" id="RU367124"/>
    </source>
</evidence>
<comment type="domain">
    <text evidence="5">The RxLR-dEER motif acts to carry the protein into the host cell cytoplasm through binding to cell surface phosphatidylinositol-3-phosphate.</text>
</comment>
<feature type="signal peptide" evidence="5">
    <location>
        <begin position="1"/>
        <end position="23"/>
    </location>
</feature>
<dbReference type="Pfam" id="PF16810">
    <property type="entry name" value="RXLR"/>
    <property type="match status" value="1"/>
</dbReference>
<comment type="caution">
    <text evidence="6">The sequence shown here is derived from an EMBL/GenBank/DDBJ whole genome shotgun (WGS) entry which is preliminary data.</text>
</comment>
<dbReference type="AlphaFoldDB" id="A0A833T8K7"/>
<comment type="similarity">
    <text evidence="2 5">Belongs to the RxLR effector family.</text>
</comment>
<evidence type="ECO:0000313" key="6">
    <source>
        <dbReference type="EMBL" id="KAF4035771.1"/>
    </source>
</evidence>
<evidence type="ECO:0000256" key="4">
    <source>
        <dbReference type="ARBA" id="ARBA00022729"/>
    </source>
</evidence>
<evidence type="ECO:0000256" key="1">
    <source>
        <dbReference type="ARBA" id="ARBA00004613"/>
    </source>
</evidence>
<gene>
    <name evidence="6" type="ORF">GN244_ATG12262</name>
    <name evidence="7" type="ORF">GN958_ATG13704</name>
</gene>
<reference evidence="6" key="1">
    <citation type="submission" date="2020-04" db="EMBL/GenBank/DDBJ databases">
        <title>Hybrid Assembly of Korean Phytophthora infestans isolates.</title>
        <authorList>
            <person name="Prokchorchik M."/>
            <person name="Lee Y."/>
            <person name="Seo J."/>
            <person name="Cho J.-H."/>
            <person name="Park Y.-E."/>
            <person name="Jang D.-C."/>
            <person name="Im J.-S."/>
            <person name="Choi J.-G."/>
            <person name="Park H.-J."/>
            <person name="Lee G.-B."/>
            <person name="Lee Y.-G."/>
            <person name="Hong S.-Y."/>
            <person name="Cho K."/>
            <person name="Sohn K.H."/>
        </authorList>
    </citation>
    <scope>NUCLEOTIDE SEQUENCE</scope>
    <source>
        <strain evidence="6">KR_1_A1</strain>
        <strain evidence="7">KR_2_A2</strain>
    </source>
</reference>
<evidence type="ECO:0000313" key="8">
    <source>
        <dbReference type="Proteomes" id="UP000602510"/>
    </source>
</evidence>
<dbReference type="EMBL" id="WSZM01000301">
    <property type="protein sequence ID" value="KAF4035771.1"/>
    <property type="molecule type" value="Genomic_DNA"/>
</dbReference>
<dbReference type="Proteomes" id="UP000602510">
    <property type="component" value="Unassembled WGS sequence"/>
</dbReference>
<feature type="chain" id="PRO_5044948255" description="RxLR effector protein" evidence="5">
    <location>
        <begin position="24"/>
        <end position="125"/>
    </location>
</feature>
<accession>A0A833T8K7</accession>